<dbReference type="Pfam" id="PF07728">
    <property type="entry name" value="AAA_5"/>
    <property type="match status" value="1"/>
</dbReference>
<dbReference type="SMART" id="SM00382">
    <property type="entry name" value="AAA"/>
    <property type="match status" value="1"/>
</dbReference>
<dbReference type="SUPFAM" id="SSF52540">
    <property type="entry name" value="P-loop containing nucleoside triphosphate hydrolases"/>
    <property type="match status" value="1"/>
</dbReference>
<sequence length="362" mass="42083">MNDKTVTQKVSALKDIEQYFDASIFGETDIEQLKRLKDAVVSDEAYKKYKGVSGSSIDYYIRFIESKPTVQENESYTIDEFLSDVFIEEKELRRLISLLENKKNLILKGAPGVGKTYIAKRLANVMMEEKDETRIHMVQFHQSYSYEDFIEGFRPKAEGEGFELKQGPFVKFARKAARDPERDYFFIIDEINRGNMSKIFGELMMLIEADKRGEKINLLYSNDMFSVPSNLYIIGMMNTADRSLALLDYALRRRFSFFEVKPAFHNLTFNSYVNELNNPEVLNRIIAEIKSLNNQIVEELGTGFVIGHSYFVGDAYKVNTATRVEEVIEYEIIPQLFEYWFDDEQKANDWAERLRGCYDGAK</sequence>
<dbReference type="GO" id="GO:0005524">
    <property type="term" value="F:ATP binding"/>
    <property type="evidence" value="ECO:0007669"/>
    <property type="project" value="InterPro"/>
</dbReference>
<organism evidence="2 3">
    <name type="scientific">Gracilibacillus thailandensis</name>
    <dbReference type="NCBI Taxonomy" id="563735"/>
    <lineage>
        <taxon>Bacteria</taxon>
        <taxon>Bacillati</taxon>
        <taxon>Bacillota</taxon>
        <taxon>Bacilli</taxon>
        <taxon>Bacillales</taxon>
        <taxon>Bacillaceae</taxon>
        <taxon>Gracilibacillus</taxon>
    </lineage>
</organism>
<dbReference type="Proteomes" id="UP000435187">
    <property type="component" value="Unassembled WGS sequence"/>
</dbReference>
<dbReference type="CDD" id="cd00009">
    <property type="entry name" value="AAA"/>
    <property type="match status" value="1"/>
</dbReference>
<dbReference type="AlphaFoldDB" id="A0A6N7QZH7"/>
<dbReference type="PANTHER" id="PTHR37291:SF1">
    <property type="entry name" value="TYPE IV METHYL-DIRECTED RESTRICTION ENZYME ECOKMCRB SUBUNIT"/>
    <property type="match status" value="1"/>
</dbReference>
<evidence type="ECO:0000313" key="3">
    <source>
        <dbReference type="Proteomes" id="UP000435187"/>
    </source>
</evidence>
<dbReference type="EMBL" id="WJEE01000018">
    <property type="protein sequence ID" value="MRI66612.1"/>
    <property type="molecule type" value="Genomic_DNA"/>
</dbReference>
<keyword evidence="3" id="KW-1185">Reference proteome</keyword>
<proteinExistence type="predicted"/>
<comment type="caution">
    <text evidence="2">The sequence shown here is derived from an EMBL/GenBank/DDBJ whole genome shotgun (WGS) entry which is preliminary data.</text>
</comment>
<gene>
    <name evidence="2" type="ORF">GH885_09650</name>
</gene>
<dbReference type="InterPro" id="IPR052934">
    <property type="entry name" value="Methyl-DNA_Rec/Restrict_Enz"/>
</dbReference>
<evidence type="ECO:0000313" key="2">
    <source>
        <dbReference type="EMBL" id="MRI66612.1"/>
    </source>
</evidence>
<name>A0A6N7QZH7_9BACI</name>
<protein>
    <submittedName>
        <fullName evidence="2">AAA domain-containing protein</fullName>
    </submittedName>
</protein>
<accession>A0A6N7QZH7</accession>
<feature type="domain" description="AAA+ ATPase" evidence="1">
    <location>
        <begin position="101"/>
        <end position="261"/>
    </location>
</feature>
<evidence type="ECO:0000259" key="1">
    <source>
        <dbReference type="SMART" id="SM00382"/>
    </source>
</evidence>
<dbReference type="InterPro" id="IPR003593">
    <property type="entry name" value="AAA+_ATPase"/>
</dbReference>
<dbReference type="InterPro" id="IPR011704">
    <property type="entry name" value="ATPase_dyneun-rel_AAA"/>
</dbReference>
<dbReference type="InterPro" id="IPR027417">
    <property type="entry name" value="P-loop_NTPase"/>
</dbReference>
<dbReference type="GO" id="GO:0016887">
    <property type="term" value="F:ATP hydrolysis activity"/>
    <property type="evidence" value="ECO:0007669"/>
    <property type="project" value="InterPro"/>
</dbReference>
<dbReference type="PANTHER" id="PTHR37291">
    <property type="entry name" value="5-METHYLCYTOSINE-SPECIFIC RESTRICTION ENZYME B"/>
    <property type="match status" value="1"/>
</dbReference>
<dbReference type="Gene3D" id="3.40.50.300">
    <property type="entry name" value="P-loop containing nucleotide triphosphate hydrolases"/>
    <property type="match status" value="1"/>
</dbReference>
<reference evidence="2 3" key="1">
    <citation type="submission" date="2019-10" db="EMBL/GenBank/DDBJ databases">
        <title>Gracilibacillus salitolerans sp. nov., a moderate halophile isolated from a saline soil in northwest China.</title>
        <authorList>
            <person name="Gan L."/>
        </authorList>
    </citation>
    <scope>NUCLEOTIDE SEQUENCE [LARGE SCALE GENOMIC DNA]</scope>
    <source>
        <strain evidence="2 3">TP2-8</strain>
    </source>
</reference>